<evidence type="ECO:0000256" key="3">
    <source>
        <dbReference type="ARBA" id="ARBA00024227"/>
    </source>
</evidence>
<dbReference type="FunCoup" id="A0A3A9JLS7">
    <property type="interactions" value="491"/>
</dbReference>
<comment type="catalytic activity">
    <reaction evidence="4">
        <text>biotin + L-lysyl-[protein] + ATP = N(6)-biotinyl-L-lysyl-[protein] + AMP + diphosphate + H(+)</text>
        <dbReference type="Rhea" id="RHEA:11756"/>
        <dbReference type="Rhea" id="RHEA-COMP:9752"/>
        <dbReference type="Rhea" id="RHEA-COMP:10505"/>
        <dbReference type="ChEBI" id="CHEBI:15378"/>
        <dbReference type="ChEBI" id="CHEBI:29969"/>
        <dbReference type="ChEBI" id="CHEBI:30616"/>
        <dbReference type="ChEBI" id="CHEBI:33019"/>
        <dbReference type="ChEBI" id="CHEBI:57586"/>
        <dbReference type="ChEBI" id="CHEBI:83144"/>
        <dbReference type="ChEBI" id="CHEBI:456215"/>
        <dbReference type="EC" id="6.3.4.15"/>
    </reaction>
</comment>
<dbReference type="Proteomes" id="UP000278036">
    <property type="component" value="Unassembled WGS sequence"/>
</dbReference>
<dbReference type="Pfam" id="PF03099">
    <property type="entry name" value="BPL_LplA_LipB"/>
    <property type="match status" value="1"/>
</dbReference>
<dbReference type="RefSeq" id="WP_120637059.1">
    <property type="nucleotide sequence ID" value="NZ_RAQU01000015.1"/>
</dbReference>
<keyword evidence="2" id="KW-0092">Biotin</keyword>
<evidence type="ECO:0000313" key="8">
    <source>
        <dbReference type="Proteomes" id="UP000274097"/>
    </source>
</evidence>
<dbReference type="Gene3D" id="3.30.930.10">
    <property type="entry name" value="Bira Bifunctional Protein, Domain 2"/>
    <property type="match status" value="1"/>
</dbReference>
<gene>
    <name evidence="6" type="ORF">D6Z83_04110</name>
    <name evidence="7" type="ORF">EBE87_03625</name>
</gene>
<accession>A0A3A9JLS7</accession>
<proteinExistence type="predicted"/>
<dbReference type="InParanoid" id="A0A3A9JLS7"/>
<dbReference type="InterPro" id="IPR045864">
    <property type="entry name" value="aa-tRNA-synth_II/BPL/LPL"/>
</dbReference>
<evidence type="ECO:0000313" key="7">
    <source>
        <dbReference type="EMBL" id="RMI26383.1"/>
    </source>
</evidence>
<dbReference type="Proteomes" id="UP000274097">
    <property type="component" value="Unassembled WGS sequence"/>
</dbReference>
<dbReference type="EMBL" id="RAQU01000015">
    <property type="protein sequence ID" value="RKK05495.1"/>
    <property type="molecule type" value="Genomic_DNA"/>
</dbReference>
<reference evidence="6 9" key="1">
    <citation type="submission" date="2018-09" db="EMBL/GenBank/DDBJ databases">
        <title>Roseomonas sp. nov., isolated from feces of Tibetan antelopes in the Qinghai-Tibet plateau, China.</title>
        <authorList>
            <person name="Tian Z."/>
        </authorList>
    </citation>
    <scope>NUCLEOTIDE SEQUENCE [LARGE SCALE GENOMIC DNA]</scope>
    <source>
        <strain evidence="7 8">Z23</strain>
        <strain evidence="6 9">Z24</strain>
    </source>
</reference>
<dbReference type="InterPro" id="IPR004408">
    <property type="entry name" value="Biotin_CoA_COase_ligase"/>
</dbReference>
<organism evidence="6 9">
    <name type="scientific">Teichococcus wenyumeiae</name>
    <dbReference type="NCBI Taxonomy" id="2478470"/>
    <lineage>
        <taxon>Bacteria</taxon>
        <taxon>Pseudomonadati</taxon>
        <taxon>Pseudomonadota</taxon>
        <taxon>Alphaproteobacteria</taxon>
        <taxon>Acetobacterales</taxon>
        <taxon>Roseomonadaceae</taxon>
        <taxon>Roseomonas</taxon>
    </lineage>
</organism>
<dbReference type="EMBL" id="RFLX01000002">
    <property type="protein sequence ID" value="RMI26383.1"/>
    <property type="molecule type" value="Genomic_DNA"/>
</dbReference>
<evidence type="ECO:0000256" key="2">
    <source>
        <dbReference type="ARBA" id="ARBA00023267"/>
    </source>
</evidence>
<dbReference type="PANTHER" id="PTHR12835:SF5">
    <property type="entry name" value="BIOTIN--PROTEIN LIGASE"/>
    <property type="match status" value="1"/>
</dbReference>
<protein>
    <recommendedName>
        <fullName evidence="3">biotin--[biotin carboxyl-carrier protein] ligase</fullName>
        <ecNumber evidence="3">6.3.4.15</ecNumber>
    </recommendedName>
</protein>
<dbReference type="PANTHER" id="PTHR12835">
    <property type="entry name" value="BIOTIN PROTEIN LIGASE"/>
    <property type="match status" value="1"/>
</dbReference>
<dbReference type="OrthoDB" id="9807064at2"/>
<dbReference type="CDD" id="cd16442">
    <property type="entry name" value="BPL"/>
    <property type="match status" value="1"/>
</dbReference>
<dbReference type="AlphaFoldDB" id="A0A3A9JLS7"/>
<dbReference type="SUPFAM" id="SSF55681">
    <property type="entry name" value="Class II aaRS and biotin synthetases"/>
    <property type="match status" value="1"/>
</dbReference>
<evidence type="ECO:0000313" key="9">
    <source>
        <dbReference type="Proteomes" id="UP000278036"/>
    </source>
</evidence>
<evidence type="ECO:0000256" key="1">
    <source>
        <dbReference type="ARBA" id="ARBA00022598"/>
    </source>
</evidence>
<dbReference type="InterPro" id="IPR004143">
    <property type="entry name" value="BPL_LPL_catalytic"/>
</dbReference>
<dbReference type="InterPro" id="IPR003142">
    <property type="entry name" value="BPL_C"/>
</dbReference>
<dbReference type="Pfam" id="PF02237">
    <property type="entry name" value="BPL_C"/>
    <property type="match status" value="1"/>
</dbReference>
<dbReference type="GO" id="GO:0005737">
    <property type="term" value="C:cytoplasm"/>
    <property type="evidence" value="ECO:0007669"/>
    <property type="project" value="TreeGrafter"/>
</dbReference>
<keyword evidence="8" id="KW-1185">Reference proteome</keyword>
<name>A0A3A9JLS7_9PROT</name>
<comment type="caution">
    <text evidence="6">The sequence shown here is derived from an EMBL/GenBank/DDBJ whole genome shotgun (WGS) entry which is preliminary data.</text>
</comment>
<dbReference type="NCBIfam" id="TIGR00121">
    <property type="entry name" value="birA_ligase"/>
    <property type="match status" value="1"/>
</dbReference>
<evidence type="ECO:0000313" key="6">
    <source>
        <dbReference type="EMBL" id="RKK05495.1"/>
    </source>
</evidence>
<evidence type="ECO:0000256" key="4">
    <source>
        <dbReference type="ARBA" id="ARBA00047846"/>
    </source>
</evidence>
<dbReference type="GO" id="GO:0004077">
    <property type="term" value="F:biotin--[biotin carboxyl-carrier protein] ligase activity"/>
    <property type="evidence" value="ECO:0007669"/>
    <property type="project" value="UniProtKB-EC"/>
</dbReference>
<keyword evidence="1 6" id="KW-0436">Ligase</keyword>
<evidence type="ECO:0000259" key="5">
    <source>
        <dbReference type="PROSITE" id="PS51733"/>
    </source>
</evidence>
<feature type="domain" description="BPL/LPL catalytic" evidence="5">
    <location>
        <begin position="8"/>
        <end position="183"/>
    </location>
</feature>
<dbReference type="EC" id="6.3.4.15" evidence="3"/>
<dbReference type="PROSITE" id="PS51733">
    <property type="entry name" value="BPL_LPL_CATALYTIC"/>
    <property type="match status" value="1"/>
</dbReference>
<sequence length="241" mass="24520">MTTAAGWRLAIHEELASTQDVVLAAAEAGEPERLAVLARRQSAGRGTQGRAWSSPSGNLFLSLLLRPAGPARALPQWSLLAGVALADAAAAVLPPGTDLRLKWPNDLLLGGAKCAGILCQGGVDAAGGIGWVVFGIGVNLAVAPALPDRPTASLARPGAVPPEPVAFAQGLMAAVDLWRGRGLEAVRAAWLARGPVLDTPLLLRQGGTAREGRFAGLDQDGRLLLATPSGVVPVAAGELLG</sequence>